<proteinExistence type="predicted"/>
<keyword evidence="3" id="KW-1185">Reference proteome</keyword>
<gene>
    <name evidence="2" type="ORF">D9613_004289</name>
</gene>
<feature type="region of interest" description="Disordered" evidence="1">
    <location>
        <begin position="1"/>
        <end position="27"/>
    </location>
</feature>
<sequence>MAASLQAARDEITASIQALPPDSTPGKKQAIKSLFILSKSVYRHMSRVLQESGIEEPPSEVGEEGPHQETAEDHDSDPPAEERDERSQPQKIYDDALAIYNEKDNAITMDEFITILVQNNAVRTTLAVKETMGLVYLLRGYWGGDDVEDLRKKITSRLSADRTIAHDEVYSKSITNESNNDVVDKLLTREKIMVQCEHGSILSGFLNAVLGSIQCICFAKEWAKLHKREKRDFVEKAFEQYDPDFLSEAEDDTVIARKKVFKNRHKKVITSRNELLKMFEKFHCAVLMDPYWMPKASYELGGLGRTKHFAATWDLISTNCDDLSYEEAERNQDAFTQVMDVLLSKDAYLYIRRFLQQNPYM</sequence>
<feature type="compositionally biased region" description="Acidic residues" evidence="1">
    <location>
        <begin position="53"/>
        <end position="63"/>
    </location>
</feature>
<feature type="region of interest" description="Disordered" evidence="1">
    <location>
        <begin position="48"/>
        <end position="92"/>
    </location>
</feature>
<evidence type="ECO:0000313" key="3">
    <source>
        <dbReference type="Proteomes" id="UP000521872"/>
    </source>
</evidence>
<dbReference type="EMBL" id="JAACJL010000057">
    <property type="protein sequence ID" value="KAF4611838.1"/>
    <property type="molecule type" value="Genomic_DNA"/>
</dbReference>
<organism evidence="2 3">
    <name type="scientific">Agrocybe pediades</name>
    <dbReference type="NCBI Taxonomy" id="84607"/>
    <lineage>
        <taxon>Eukaryota</taxon>
        <taxon>Fungi</taxon>
        <taxon>Dikarya</taxon>
        <taxon>Basidiomycota</taxon>
        <taxon>Agaricomycotina</taxon>
        <taxon>Agaricomycetes</taxon>
        <taxon>Agaricomycetidae</taxon>
        <taxon>Agaricales</taxon>
        <taxon>Agaricineae</taxon>
        <taxon>Strophariaceae</taxon>
        <taxon>Agrocybe</taxon>
    </lineage>
</organism>
<name>A0A8H4QJ33_9AGAR</name>
<reference evidence="2 3" key="1">
    <citation type="submission" date="2019-12" db="EMBL/GenBank/DDBJ databases">
        <authorList>
            <person name="Floudas D."/>
            <person name="Bentzer J."/>
            <person name="Ahren D."/>
            <person name="Johansson T."/>
            <person name="Persson P."/>
            <person name="Tunlid A."/>
        </authorList>
    </citation>
    <scope>NUCLEOTIDE SEQUENCE [LARGE SCALE GENOMIC DNA]</scope>
    <source>
        <strain evidence="2 3">CBS 102.39</strain>
    </source>
</reference>
<evidence type="ECO:0000313" key="2">
    <source>
        <dbReference type="EMBL" id="KAF4611838.1"/>
    </source>
</evidence>
<protein>
    <submittedName>
        <fullName evidence="2">Uncharacterized protein</fullName>
    </submittedName>
</protein>
<accession>A0A8H4QJ33</accession>
<dbReference type="AlphaFoldDB" id="A0A8H4QJ33"/>
<comment type="caution">
    <text evidence="2">The sequence shown here is derived from an EMBL/GenBank/DDBJ whole genome shotgun (WGS) entry which is preliminary data.</text>
</comment>
<evidence type="ECO:0000256" key="1">
    <source>
        <dbReference type="SAM" id="MobiDB-lite"/>
    </source>
</evidence>
<dbReference type="Proteomes" id="UP000521872">
    <property type="component" value="Unassembled WGS sequence"/>
</dbReference>
<feature type="compositionally biased region" description="Basic and acidic residues" evidence="1">
    <location>
        <begin position="64"/>
        <end position="92"/>
    </location>
</feature>